<reference evidence="4" key="2">
    <citation type="submission" date="2016-12" db="EMBL/GenBank/DDBJ databases">
        <title>Whole genome sequencing of Sphingomonas sp. ABOJV.</title>
        <authorList>
            <person name="Conlan S."/>
            <person name="Thomas P.J."/>
            <person name="Mullikin J."/>
            <person name="Palmore T.N."/>
            <person name="Frank K.M."/>
            <person name="Segre J.A."/>
        </authorList>
    </citation>
    <scope>NUCLEOTIDE SEQUENCE [LARGE SCALE GENOMIC DNA]</scope>
    <source>
        <strain evidence="4">ABOJV</strain>
    </source>
</reference>
<dbReference type="AlphaFoldDB" id="A0A1L6JCQ3"/>
<feature type="domain" description="N-acetyltransferase" evidence="1">
    <location>
        <begin position="13"/>
        <end position="165"/>
    </location>
</feature>
<dbReference type="PROSITE" id="PS51186">
    <property type="entry name" value="GNAT"/>
    <property type="match status" value="1"/>
</dbReference>
<dbReference type="OrthoDB" id="7585366at2"/>
<dbReference type="Pfam" id="PF00583">
    <property type="entry name" value="Acetyltransf_1"/>
    <property type="match status" value="1"/>
</dbReference>
<gene>
    <name evidence="2" type="ORF">BRX40_15855</name>
    <name evidence="3" type="ORF">CA257_05140</name>
</gene>
<evidence type="ECO:0000313" key="4">
    <source>
        <dbReference type="Proteomes" id="UP000185161"/>
    </source>
</evidence>
<name>A0A1L6JCQ3_9SPHN</name>
<evidence type="ECO:0000313" key="3">
    <source>
        <dbReference type="EMBL" id="RSV06289.1"/>
    </source>
</evidence>
<dbReference type="GO" id="GO:0016747">
    <property type="term" value="F:acyltransferase activity, transferring groups other than amino-acyl groups"/>
    <property type="evidence" value="ECO:0007669"/>
    <property type="project" value="InterPro"/>
</dbReference>
<dbReference type="CDD" id="cd04301">
    <property type="entry name" value="NAT_SF"/>
    <property type="match status" value="1"/>
</dbReference>
<dbReference type="InterPro" id="IPR000182">
    <property type="entry name" value="GNAT_dom"/>
</dbReference>
<proteinExistence type="predicted"/>
<dbReference type="EMBL" id="CP018820">
    <property type="protein sequence ID" value="APR53702.1"/>
    <property type="molecule type" value="Genomic_DNA"/>
</dbReference>
<reference evidence="3 5" key="3">
    <citation type="submission" date="2018-07" db="EMBL/GenBank/DDBJ databases">
        <title>Genomic and Epidemiologic Investigation of an Indolent Hospital Outbreak.</title>
        <authorList>
            <person name="Johnson R.C."/>
            <person name="Deming C."/>
            <person name="Conlan S."/>
            <person name="Zellmer C.J."/>
            <person name="Michelin A.V."/>
            <person name="Lee-Lin S."/>
            <person name="Thomas P.J."/>
            <person name="Park M."/>
            <person name="Weingarten R.A."/>
            <person name="Less J."/>
            <person name="Dekker J.P."/>
            <person name="Frank K.M."/>
            <person name="Musser K.A."/>
            <person name="Mcquiston J.R."/>
            <person name="Henderson D.K."/>
            <person name="Lau A.F."/>
            <person name="Palmore T.N."/>
            <person name="Segre J.A."/>
        </authorList>
    </citation>
    <scope>NUCLEOTIDE SEQUENCE [LARGE SCALE GENOMIC DNA]</scope>
    <source>
        <strain evidence="3 5">SK-NIH.Env10_0317</strain>
    </source>
</reference>
<dbReference type="EMBL" id="QQWO01000003">
    <property type="protein sequence ID" value="RSV06289.1"/>
    <property type="molecule type" value="Genomic_DNA"/>
</dbReference>
<evidence type="ECO:0000313" key="5">
    <source>
        <dbReference type="Proteomes" id="UP000286681"/>
    </source>
</evidence>
<dbReference type="SUPFAM" id="SSF55729">
    <property type="entry name" value="Acyl-CoA N-acyltransferases (Nat)"/>
    <property type="match status" value="1"/>
</dbReference>
<evidence type="ECO:0000313" key="2">
    <source>
        <dbReference type="EMBL" id="APR53702.1"/>
    </source>
</evidence>
<sequence>MPPPLRAAALHALVYRSYTEEDFAFIEALYRSTREAELALSGWPDGEKEAFLTQQHRAQHHHYQAYYPNAERLILEQDGAPIGRLYVDAWPLEFRIVDISLLPVARSQGLGEAILRDMIAWAQDQAKGVSIHVEKFNPARRLYLRLGFVVTEDKGVYELMEFGTPGAAKALA</sequence>
<dbReference type="STRING" id="93064.BRX40_15855"/>
<keyword evidence="4" id="KW-1185">Reference proteome</keyword>
<protein>
    <submittedName>
        <fullName evidence="2">GNAT family N-acetyltransferase</fullName>
    </submittedName>
</protein>
<reference evidence="2" key="1">
    <citation type="submission" date="2016-12" db="EMBL/GenBank/DDBJ databases">
        <title>Whole genome sequencing of Sphingomonas koreensis.</title>
        <authorList>
            <person name="Conlan S."/>
            <person name="Thomas P.J."/>
            <person name="Mullikin J."/>
            <person name="Palmore T.N."/>
            <person name="Frank K.M."/>
            <person name="Segre J.A."/>
        </authorList>
    </citation>
    <scope>NUCLEOTIDE SEQUENCE</scope>
    <source>
        <strain evidence="2">ABOJV</strain>
    </source>
</reference>
<accession>A0A1L6JCQ3</accession>
<dbReference type="Proteomes" id="UP000185161">
    <property type="component" value="Chromosome"/>
</dbReference>
<dbReference type="Proteomes" id="UP000286681">
    <property type="component" value="Unassembled WGS sequence"/>
</dbReference>
<dbReference type="InterPro" id="IPR016181">
    <property type="entry name" value="Acyl_CoA_acyltransferase"/>
</dbReference>
<dbReference type="Gene3D" id="3.40.630.30">
    <property type="match status" value="1"/>
</dbReference>
<dbReference type="KEGG" id="skr:BRX40_15855"/>
<dbReference type="GeneID" id="44134037"/>
<organism evidence="2 4">
    <name type="scientific">Sphingomonas koreensis</name>
    <dbReference type="NCBI Taxonomy" id="93064"/>
    <lineage>
        <taxon>Bacteria</taxon>
        <taxon>Pseudomonadati</taxon>
        <taxon>Pseudomonadota</taxon>
        <taxon>Alphaproteobacteria</taxon>
        <taxon>Sphingomonadales</taxon>
        <taxon>Sphingomonadaceae</taxon>
        <taxon>Sphingomonas</taxon>
    </lineage>
</organism>
<dbReference type="RefSeq" id="WP_075152260.1">
    <property type="nucleotide sequence ID" value="NZ_CP018820.1"/>
</dbReference>
<evidence type="ECO:0000259" key="1">
    <source>
        <dbReference type="PROSITE" id="PS51186"/>
    </source>
</evidence>
<keyword evidence="2" id="KW-0808">Transferase</keyword>